<evidence type="ECO:0000313" key="5">
    <source>
        <dbReference type="Proteomes" id="UP001212152"/>
    </source>
</evidence>
<evidence type="ECO:0008006" key="6">
    <source>
        <dbReference type="Google" id="ProtNLM"/>
    </source>
</evidence>
<dbReference type="SMART" id="SM00160">
    <property type="entry name" value="RanBD"/>
    <property type="match status" value="1"/>
</dbReference>
<dbReference type="InterPro" id="IPR045255">
    <property type="entry name" value="RanBP1-like"/>
</dbReference>
<evidence type="ECO:0000256" key="1">
    <source>
        <dbReference type="SAM" id="MobiDB-lite"/>
    </source>
</evidence>
<dbReference type="GO" id="GO:0005737">
    <property type="term" value="C:cytoplasm"/>
    <property type="evidence" value="ECO:0007669"/>
    <property type="project" value="TreeGrafter"/>
</dbReference>
<dbReference type="PANTHER" id="PTHR23138">
    <property type="entry name" value="RAN BINDING PROTEIN"/>
    <property type="match status" value="1"/>
</dbReference>
<dbReference type="EMBL" id="JADGJQ010000017">
    <property type="protein sequence ID" value="KAJ3180219.1"/>
    <property type="molecule type" value="Genomic_DNA"/>
</dbReference>
<dbReference type="SUPFAM" id="SSF50729">
    <property type="entry name" value="PH domain-like"/>
    <property type="match status" value="1"/>
</dbReference>
<dbReference type="Pfam" id="PF00638">
    <property type="entry name" value="Ran_BP1"/>
    <property type="match status" value="1"/>
</dbReference>
<comment type="caution">
    <text evidence="4">The sequence shown here is derived from an EMBL/GenBank/DDBJ whole genome shotgun (WGS) entry which is preliminary data.</text>
</comment>
<dbReference type="InterPro" id="IPR000156">
    <property type="entry name" value="Ran_bind_dom"/>
</dbReference>
<protein>
    <recommendedName>
        <fullName evidence="6">RanBD1 domain-containing protein</fullName>
    </recommendedName>
</protein>
<dbReference type="Gene3D" id="2.30.29.30">
    <property type="entry name" value="Pleckstrin-homology domain (PH domain)/Phosphotyrosine-binding domain (PTB)"/>
    <property type="match status" value="1"/>
</dbReference>
<reference evidence="4" key="1">
    <citation type="submission" date="2020-05" db="EMBL/GenBank/DDBJ databases">
        <title>Phylogenomic resolution of chytrid fungi.</title>
        <authorList>
            <person name="Stajich J.E."/>
            <person name="Amses K."/>
            <person name="Simmons R."/>
            <person name="Seto K."/>
            <person name="Myers J."/>
            <person name="Bonds A."/>
            <person name="Quandt C.A."/>
            <person name="Barry K."/>
            <person name="Liu P."/>
            <person name="Grigoriev I."/>
            <person name="Longcore J.E."/>
            <person name="James T.Y."/>
        </authorList>
    </citation>
    <scope>NUCLEOTIDE SEQUENCE</scope>
    <source>
        <strain evidence="4">JEL0379</strain>
    </source>
</reference>
<dbReference type="InterPro" id="IPR011993">
    <property type="entry name" value="PH-like_dom_sf"/>
</dbReference>
<feature type="compositionally biased region" description="Basic and acidic residues" evidence="1">
    <location>
        <begin position="193"/>
        <end position="231"/>
    </location>
</feature>
<dbReference type="FunFam" id="2.30.29.30:FF:000312">
    <property type="entry name" value="Ran binding protein 1"/>
    <property type="match status" value="1"/>
</dbReference>
<dbReference type="GO" id="GO:0006913">
    <property type="term" value="P:nucleocytoplasmic transport"/>
    <property type="evidence" value="ECO:0007669"/>
    <property type="project" value="InterPro"/>
</dbReference>
<evidence type="ECO:0000259" key="3">
    <source>
        <dbReference type="PROSITE" id="PS50229"/>
    </source>
</evidence>
<dbReference type="InterPro" id="IPR045256">
    <property type="entry name" value="RanBP1_RanBD"/>
</dbReference>
<dbReference type="CDD" id="cd13179">
    <property type="entry name" value="RanBD_RanBP1"/>
    <property type="match status" value="1"/>
</dbReference>
<dbReference type="PANTHER" id="PTHR23138:SF87">
    <property type="entry name" value="E3 SUMO-PROTEIN LIGASE RANBP2"/>
    <property type="match status" value="1"/>
</dbReference>
<accession>A0AAD5XTF3</accession>
<gene>
    <name evidence="4" type="ORF">HDU87_002096</name>
</gene>
<feature type="region of interest" description="Disordered" evidence="1">
    <location>
        <begin position="166"/>
        <end position="237"/>
    </location>
</feature>
<dbReference type="InterPro" id="IPR000697">
    <property type="entry name" value="WH1/EVH1_dom"/>
</dbReference>
<feature type="domain" description="RanBD1" evidence="2">
    <location>
        <begin position="29"/>
        <end position="166"/>
    </location>
</feature>
<feature type="region of interest" description="Disordered" evidence="1">
    <location>
        <begin position="1"/>
        <end position="28"/>
    </location>
</feature>
<dbReference type="Proteomes" id="UP001212152">
    <property type="component" value="Unassembled WGS sequence"/>
</dbReference>
<evidence type="ECO:0000259" key="2">
    <source>
        <dbReference type="PROSITE" id="PS50196"/>
    </source>
</evidence>
<evidence type="ECO:0000313" key="4">
    <source>
        <dbReference type="EMBL" id="KAJ3180219.1"/>
    </source>
</evidence>
<proteinExistence type="predicted"/>
<keyword evidence="5" id="KW-1185">Reference proteome</keyword>
<dbReference type="AlphaFoldDB" id="A0AAD5XTF3"/>
<dbReference type="GO" id="GO:0005643">
    <property type="term" value="C:nuclear pore"/>
    <property type="evidence" value="ECO:0007669"/>
    <property type="project" value="TreeGrafter"/>
</dbReference>
<organism evidence="4 5">
    <name type="scientific">Geranomyces variabilis</name>
    <dbReference type="NCBI Taxonomy" id="109894"/>
    <lineage>
        <taxon>Eukaryota</taxon>
        <taxon>Fungi</taxon>
        <taxon>Fungi incertae sedis</taxon>
        <taxon>Chytridiomycota</taxon>
        <taxon>Chytridiomycota incertae sedis</taxon>
        <taxon>Chytridiomycetes</taxon>
        <taxon>Spizellomycetales</taxon>
        <taxon>Powellomycetaceae</taxon>
        <taxon>Geranomyces</taxon>
    </lineage>
</organism>
<dbReference type="PROSITE" id="PS50229">
    <property type="entry name" value="WH1"/>
    <property type="match status" value="1"/>
</dbReference>
<dbReference type="GO" id="GO:0005096">
    <property type="term" value="F:GTPase activator activity"/>
    <property type="evidence" value="ECO:0007669"/>
    <property type="project" value="TreeGrafter"/>
</dbReference>
<feature type="compositionally biased region" description="Acidic residues" evidence="1">
    <location>
        <begin position="181"/>
        <end position="192"/>
    </location>
</feature>
<feature type="domain" description="WH1" evidence="3">
    <location>
        <begin position="44"/>
        <end position="164"/>
    </location>
</feature>
<sequence length="237" mass="26399">MADEHTPTVEQSEGTGAGEDEVAPSVDVHFEPVMKLEQLDEVKTMEEDEDTLFKMRSKLFRFDKNANEWKERGTGDIKLLSHKESTRIRILMRREKTHKICANHYVTADMELKPNVGSDRSWVWNTTADVSEGEATQELLAIRFANAENANKFKEAFEDAQKHNSKLAGGAEPAAHKDASESEVEPDSEDEAAAAKEKEEAKTDSAPKAEEPKADAPKAEEHKAEEHKEESAPVPTA</sequence>
<dbReference type="PROSITE" id="PS50196">
    <property type="entry name" value="RANBD1"/>
    <property type="match status" value="1"/>
</dbReference>
<name>A0AAD5XTF3_9FUNG</name>